<protein>
    <recommendedName>
        <fullName evidence="3">HAT C-terminal dimerisation domain-containing protein</fullName>
    </recommendedName>
</protein>
<dbReference type="EMBL" id="JH159154">
    <property type="protein sequence ID" value="EGZ18787.1"/>
    <property type="molecule type" value="Genomic_DNA"/>
</dbReference>
<name>G4ZIY2_PHYSP</name>
<dbReference type="InterPro" id="IPR012337">
    <property type="entry name" value="RNaseH-like_sf"/>
</dbReference>
<dbReference type="GeneID" id="20657590"/>
<dbReference type="Proteomes" id="UP000002640">
    <property type="component" value="Unassembled WGS sequence"/>
</dbReference>
<dbReference type="OMA" id="FLMYNSD"/>
<reference evidence="1 2" key="1">
    <citation type="journal article" date="2006" name="Science">
        <title>Phytophthora genome sequences uncover evolutionary origins and mechanisms of pathogenesis.</title>
        <authorList>
            <person name="Tyler B.M."/>
            <person name="Tripathy S."/>
            <person name="Zhang X."/>
            <person name="Dehal P."/>
            <person name="Jiang R.H."/>
            <person name="Aerts A."/>
            <person name="Arredondo F.D."/>
            <person name="Baxter L."/>
            <person name="Bensasson D."/>
            <person name="Beynon J.L."/>
            <person name="Chapman J."/>
            <person name="Damasceno C.M."/>
            <person name="Dorrance A.E."/>
            <person name="Dou D."/>
            <person name="Dickerman A.W."/>
            <person name="Dubchak I.L."/>
            <person name="Garbelotto M."/>
            <person name="Gijzen M."/>
            <person name="Gordon S.G."/>
            <person name="Govers F."/>
            <person name="Grunwald N.J."/>
            <person name="Huang W."/>
            <person name="Ivors K.L."/>
            <person name="Jones R.W."/>
            <person name="Kamoun S."/>
            <person name="Krampis K."/>
            <person name="Lamour K.H."/>
            <person name="Lee M.K."/>
            <person name="McDonald W.H."/>
            <person name="Medina M."/>
            <person name="Meijer H.J."/>
            <person name="Nordberg E.K."/>
            <person name="Maclean D.J."/>
            <person name="Ospina-Giraldo M.D."/>
            <person name="Morris P.F."/>
            <person name="Phuntumart V."/>
            <person name="Putnam N.H."/>
            <person name="Rash S."/>
            <person name="Rose J.K."/>
            <person name="Sakihama Y."/>
            <person name="Salamov A.A."/>
            <person name="Savidor A."/>
            <person name="Scheuring C.F."/>
            <person name="Smith B.M."/>
            <person name="Sobral B.W."/>
            <person name="Terry A."/>
            <person name="Torto-Alalibo T.A."/>
            <person name="Win J."/>
            <person name="Xu Z."/>
            <person name="Zhang H."/>
            <person name="Grigoriev I.V."/>
            <person name="Rokhsar D.S."/>
            <person name="Boore J.L."/>
        </authorList>
    </citation>
    <scope>NUCLEOTIDE SEQUENCE [LARGE SCALE GENOMIC DNA]</scope>
    <source>
        <strain evidence="1 2">P6497</strain>
    </source>
</reference>
<dbReference type="InParanoid" id="G4ZIY2"/>
<dbReference type="RefSeq" id="XP_009527845.1">
    <property type="nucleotide sequence ID" value="XM_009529550.1"/>
</dbReference>
<evidence type="ECO:0008006" key="3">
    <source>
        <dbReference type="Google" id="ProtNLM"/>
    </source>
</evidence>
<sequence length="368" mass="41647">MRLNASLSLVSEYTLSKYIVLIFELLELRVARELPASFGLVLDGWTSGGRHYIAIFAVCGSDSTGITGGGADNEYYDDLECSSRRFLLLTFAPVEVEENMGAQSQYDLIADTPSRYNKPWSAVKFMVGDNCSMNQCIGRKEGAIPFIECASHRFNLAVKDFLKTEDELIAKVHALMTKLRTIKGRALLRRVSHLSPLLRNDTRWSSTYEMVARYVKLQPAIIKLGHDLLVKYEVQPLLLRRAEHERVKALDKDLEMFEGVTKELQRSTLTLSTALERAPAREDGNSSIVKAAFKKRKAPRRSQYVDVAYVPPTSNEYGRFFSAAKLVLTDVRKSLSPTMLEMLMCLQYNRDLWDVNTVEQVRARIGSN</sequence>
<evidence type="ECO:0000313" key="2">
    <source>
        <dbReference type="Proteomes" id="UP000002640"/>
    </source>
</evidence>
<dbReference type="PANTHER" id="PTHR40866">
    <property type="entry name" value="BED-TYPE DOMAIN-CONTAINING PROTEIN"/>
    <property type="match status" value="1"/>
</dbReference>
<organism evidence="1 2">
    <name type="scientific">Phytophthora sojae (strain P6497)</name>
    <name type="common">Soybean stem and root rot agent</name>
    <name type="synonym">Phytophthora megasperma f. sp. glycines</name>
    <dbReference type="NCBI Taxonomy" id="1094619"/>
    <lineage>
        <taxon>Eukaryota</taxon>
        <taxon>Sar</taxon>
        <taxon>Stramenopiles</taxon>
        <taxon>Oomycota</taxon>
        <taxon>Peronosporomycetes</taxon>
        <taxon>Peronosporales</taxon>
        <taxon>Peronosporaceae</taxon>
        <taxon>Phytophthora</taxon>
    </lineage>
</organism>
<gene>
    <name evidence="1" type="ORF">PHYSODRAFT_498673</name>
</gene>
<dbReference type="PANTHER" id="PTHR40866:SF1">
    <property type="entry name" value="BED-TYPE DOMAIN-CONTAINING PROTEIN"/>
    <property type="match status" value="1"/>
</dbReference>
<dbReference type="AlphaFoldDB" id="G4ZIY2"/>
<proteinExistence type="predicted"/>
<dbReference type="KEGG" id="psoj:PHYSODRAFT_498673"/>
<keyword evidence="2" id="KW-1185">Reference proteome</keyword>
<evidence type="ECO:0000313" key="1">
    <source>
        <dbReference type="EMBL" id="EGZ18787.1"/>
    </source>
</evidence>
<dbReference type="SUPFAM" id="SSF53098">
    <property type="entry name" value="Ribonuclease H-like"/>
    <property type="match status" value="2"/>
</dbReference>
<accession>G4ZIY2</accession>